<reference evidence="1 2" key="1">
    <citation type="submission" date="2021-06" db="EMBL/GenBank/DDBJ databases">
        <title>Caerostris extrusa draft genome.</title>
        <authorList>
            <person name="Kono N."/>
            <person name="Arakawa K."/>
        </authorList>
    </citation>
    <scope>NUCLEOTIDE SEQUENCE [LARGE SCALE GENOMIC DNA]</scope>
</reference>
<keyword evidence="2" id="KW-1185">Reference proteome</keyword>
<organism evidence="1 2">
    <name type="scientific">Caerostris extrusa</name>
    <name type="common">Bark spider</name>
    <name type="synonym">Caerostris bankana</name>
    <dbReference type="NCBI Taxonomy" id="172846"/>
    <lineage>
        <taxon>Eukaryota</taxon>
        <taxon>Metazoa</taxon>
        <taxon>Ecdysozoa</taxon>
        <taxon>Arthropoda</taxon>
        <taxon>Chelicerata</taxon>
        <taxon>Arachnida</taxon>
        <taxon>Araneae</taxon>
        <taxon>Araneomorphae</taxon>
        <taxon>Entelegynae</taxon>
        <taxon>Araneoidea</taxon>
        <taxon>Araneidae</taxon>
        <taxon>Caerostris</taxon>
    </lineage>
</organism>
<evidence type="ECO:0000313" key="1">
    <source>
        <dbReference type="EMBL" id="GIY09209.1"/>
    </source>
</evidence>
<evidence type="ECO:0000313" key="2">
    <source>
        <dbReference type="Proteomes" id="UP001054945"/>
    </source>
</evidence>
<dbReference type="EMBL" id="BPLR01006343">
    <property type="protein sequence ID" value="GIY09209.1"/>
    <property type="molecule type" value="Genomic_DNA"/>
</dbReference>
<protein>
    <submittedName>
        <fullName evidence="1">Uncharacterized protein</fullName>
    </submittedName>
</protein>
<gene>
    <name evidence="1" type="ORF">CEXT_117101</name>
</gene>
<comment type="caution">
    <text evidence="1">The sequence shown here is derived from an EMBL/GenBank/DDBJ whole genome shotgun (WGS) entry which is preliminary data.</text>
</comment>
<proteinExistence type="predicted"/>
<dbReference type="Proteomes" id="UP001054945">
    <property type="component" value="Unassembled WGS sequence"/>
</dbReference>
<dbReference type="AlphaFoldDB" id="A0AAV4QK29"/>
<sequence>MEPFNDKRQEQKSLEAFLARSNNAQPGDFEFASRMFCRFIFTPNHVLQFGFGLQLKKERRPVQDEYILNWNPSHWIQISLFAEHHPINPPWTIKTSNVRYYYLVEIHFKRYFPVQSSVTLYAVKS</sequence>
<accession>A0AAV4QK29</accession>
<name>A0AAV4QK29_CAEEX</name>